<keyword evidence="4" id="KW-0862">Zinc</keyword>
<evidence type="ECO:0000259" key="7">
    <source>
        <dbReference type="PROSITE" id="PS50157"/>
    </source>
</evidence>
<evidence type="ECO:0000256" key="4">
    <source>
        <dbReference type="ARBA" id="ARBA00022833"/>
    </source>
</evidence>
<feature type="compositionally biased region" description="Polar residues" evidence="6">
    <location>
        <begin position="123"/>
        <end position="137"/>
    </location>
</feature>
<comment type="caution">
    <text evidence="8">The sequence shown here is derived from an EMBL/GenBank/DDBJ whole genome shotgun (WGS) entry which is preliminary data.</text>
</comment>
<dbReference type="PANTHER" id="PTHR12522:SF4">
    <property type="entry name" value="ZINC FINGER PROTEIN ELBOW"/>
    <property type="match status" value="1"/>
</dbReference>
<evidence type="ECO:0000313" key="8">
    <source>
        <dbReference type="EMBL" id="KAA0201982.1"/>
    </source>
</evidence>
<protein>
    <recommendedName>
        <fullName evidence="7">C2H2-type domain-containing protein</fullName>
    </recommendedName>
</protein>
<reference evidence="8" key="1">
    <citation type="submission" date="2014-08" db="EMBL/GenBank/DDBJ databases">
        <authorList>
            <person name="Murali S."/>
            <person name="Richards S."/>
            <person name="Bandaranaike D."/>
            <person name="Bellair M."/>
            <person name="Blankenburg K."/>
            <person name="Chao H."/>
            <person name="Dinh H."/>
            <person name="Doddapaneni H."/>
            <person name="Dugan-Rocha S."/>
            <person name="Elkadiri S."/>
            <person name="Gnanaolivu R."/>
            <person name="Hughes D."/>
            <person name="Lee S."/>
            <person name="Li M."/>
            <person name="Ming W."/>
            <person name="Munidasa M."/>
            <person name="Muniz J."/>
            <person name="Nguyen L."/>
            <person name="Osuji N."/>
            <person name="Pu L.-L."/>
            <person name="Puazo M."/>
            <person name="Skinner E."/>
            <person name="Qu C."/>
            <person name="Quiroz J."/>
            <person name="Raj R."/>
            <person name="Weissenberger G."/>
            <person name="Xin Y."/>
            <person name="Zou X."/>
            <person name="Han Y."/>
            <person name="Worley K."/>
            <person name="Muzny D."/>
            <person name="Gibbs R."/>
        </authorList>
    </citation>
    <scope>NUCLEOTIDE SEQUENCE</scope>
    <source>
        <strain evidence="8">HAZT.00-mixed</strain>
        <tissue evidence="8">Whole organism</tissue>
    </source>
</reference>
<keyword evidence="2" id="KW-0479">Metal-binding</keyword>
<feature type="compositionally biased region" description="Low complexity" evidence="6">
    <location>
        <begin position="76"/>
        <end position="87"/>
    </location>
</feature>
<feature type="region of interest" description="Disordered" evidence="6">
    <location>
        <begin position="58"/>
        <end position="185"/>
    </location>
</feature>
<gene>
    <name evidence="8" type="ORF">HAZT_HAZT002406</name>
</gene>
<dbReference type="Gene3D" id="3.30.160.60">
    <property type="entry name" value="Classic Zinc Finger"/>
    <property type="match status" value="1"/>
</dbReference>
<dbReference type="OrthoDB" id="10054079at2759"/>
<feature type="compositionally biased region" description="Basic and acidic residues" evidence="6">
    <location>
        <begin position="102"/>
        <end position="116"/>
    </location>
</feature>
<evidence type="ECO:0000256" key="6">
    <source>
        <dbReference type="SAM" id="MobiDB-lite"/>
    </source>
</evidence>
<evidence type="ECO:0000256" key="1">
    <source>
        <dbReference type="ARBA" id="ARBA00010144"/>
    </source>
</evidence>
<evidence type="ECO:0000256" key="3">
    <source>
        <dbReference type="ARBA" id="ARBA00022771"/>
    </source>
</evidence>
<evidence type="ECO:0000256" key="2">
    <source>
        <dbReference type="ARBA" id="ARBA00022723"/>
    </source>
</evidence>
<dbReference type="EMBL" id="JQDR03004513">
    <property type="protein sequence ID" value="KAA0201982.1"/>
    <property type="molecule type" value="Genomic_DNA"/>
</dbReference>
<evidence type="ECO:0000256" key="5">
    <source>
        <dbReference type="PROSITE-ProRule" id="PRU00042"/>
    </source>
</evidence>
<name>A0A6A0H8G3_HYAAZ</name>
<dbReference type="InterPro" id="IPR013087">
    <property type="entry name" value="Znf_C2H2_type"/>
</dbReference>
<accession>A0A6A0H8G3</accession>
<sequence length="501" mass="51742">MPLPPYTRLPAFSIPPCPHISVSPQPPCPPSLCLTAVSLLQLDAKKSPLALLAATCSQIGSDGPQKGEAKPKDSKSSPVAKSPSSVESSDESTAIKIASFRPYEKKKEDGDEERSSPCRKTPTRLSPPSQGSPTVNGCHTPHHNRSSSRGSDSGRPASSSSLTRNHNDTPSYSSSSSSTSVRTSSPLSAMPKLGCFSSSLGLGSLSGLSELCKDPLAAYKLSPGLYPALGLGFDPLGAAGFAALTAKVSTASTTAVTGSHSSSSFTTALSSPYITWTRVKTTGGSETVIPVCRDPYCAGCQVNTHAAQVVNGSCPPGCSQCSQINTYSKNLSAALPSVLHSLPASALSSLYGHPSLLGGAVSSHQNVCNWISGDSYCGKRFNSAEELLQHLRSHTSSAVDASAATLASLHHALHPPHPLLAGHLPRGYPTPPLSPLSASARYHPYAAKPSLTHLPPSAHLPPASALSVASFSALAPHPLSAYYSPYSIYARSLGATAGLHP</sequence>
<reference evidence="8" key="2">
    <citation type="journal article" date="2018" name="Environ. Sci. Technol.">
        <title>The Toxicogenome of Hyalella azteca: A Model for Sediment Ecotoxicology and Evolutionary Toxicology.</title>
        <authorList>
            <person name="Poynton H.C."/>
            <person name="Hasenbein S."/>
            <person name="Benoit J.B."/>
            <person name="Sepulveda M.S."/>
            <person name="Poelchau M.F."/>
            <person name="Hughes D.S.T."/>
            <person name="Murali S.C."/>
            <person name="Chen S."/>
            <person name="Glastad K.M."/>
            <person name="Goodisman M.A.D."/>
            <person name="Werren J.H."/>
            <person name="Vineis J.H."/>
            <person name="Bowen J.L."/>
            <person name="Friedrich M."/>
            <person name="Jones J."/>
            <person name="Robertson H.M."/>
            <person name="Feyereisen R."/>
            <person name="Mechler-Hickson A."/>
            <person name="Mathers N."/>
            <person name="Lee C.E."/>
            <person name="Colbourne J.K."/>
            <person name="Biales A."/>
            <person name="Johnston J.S."/>
            <person name="Wellborn G.A."/>
            <person name="Rosendale A.J."/>
            <person name="Cridge A.G."/>
            <person name="Munoz-Torres M.C."/>
            <person name="Bain P.A."/>
            <person name="Manny A.R."/>
            <person name="Major K.M."/>
            <person name="Lambert F.N."/>
            <person name="Vulpe C.D."/>
            <person name="Tuck P."/>
            <person name="Blalock B.J."/>
            <person name="Lin Y.Y."/>
            <person name="Smith M.E."/>
            <person name="Ochoa-Acuna H."/>
            <person name="Chen M.M."/>
            <person name="Childers C.P."/>
            <person name="Qu J."/>
            <person name="Dugan S."/>
            <person name="Lee S.L."/>
            <person name="Chao H."/>
            <person name="Dinh H."/>
            <person name="Han Y."/>
            <person name="Doddapaneni H."/>
            <person name="Worley K.C."/>
            <person name="Muzny D.M."/>
            <person name="Gibbs R.A."/>
            <person name="Richards S."/>
        </authorList>
    </citation>
    <scope>NUCLEOTIDE SEQUENCE</scope>
    <source>
        <strain evidence="8">HAZT.00-mixed</strain>
        <tissue evidence="8">Whole organism</tissue>
    </source>
</reference>
<dbReference type="GO" id="GO:0045892">
    <property type="term" value="P:negative regulation of DNA-templated transcription"/>
    <property type="evidence" value="ECO:0007669"/>
    <property type="project" value="TreeGrafter"/>
</dbReference>
<feature type="compositionally biased region" description="Low complexity" evidence="6">
    <location>
        <begin position="147"/>
        <end position="161"/>
    </location>
</feature>
<feature type="compositionally biased region" description="Basic and acidic residues" evidence="6">
    <location>
        <begin position="65"/>
        <end position="75"/>
    </location>
</feature>
<keyword evidence="3 5" id="KW-0863">Zinc-finger</keyword>
<feature type="domain" description="C2H2-type" evidence="7">
    <location>
        <begin position="366"/>
        <end position="399"/>
    </location>
</feature>
<comment type="similarity">
    <text evidence="1">Belongs to the Elbow/Noc family.</text>
</comment>
<dbReference type="GO" id="GO:0008270">
    <property type="term" value="F:zinc ion binding"/>
    <property type="evidence" value="ECO:0007669"/>
    <property type="project" value="UniProtKB-KW"/>
</dbReference>
<dbReference type="PROSITE" id="PS50157">
    <property type="entry name" value="ZINC_FINGER_C2H2_2"/>
    <property type="match status" value="1"/>
</dbReference>
<dbReference type="GO" id="GO:0005634">
    <property type="term" value="C:nucleus"/>
    <property type="evidence" value="ECO:0007669"/>
    <property type="project" value="TreeGrafter"/>
</dbReference>
<reference evidence="8" key="3">
    <citation type="submission" date="2019-06" db="EMBL/GenBank/DDBJ databases">
        <authorList>
            <person name="Poynton C."/>
            <person name="Hasenbein S."/>
            <person name="Benoit J.B."/>
            <person name="Sepulveda M.S."/>
            <person name="Poelchau M.F."/>
            <person name="Murali S.C."/>
            <person name="Chen S."/>
            <person name="Glastad K.M."/>
            <person name="Werren J.H."/>
            <person name="Vineis J.H."/>
            <person name="Bowen J.L."/>
            <person name="Friedrich M."/>
            <person name="Jones J."/>
            <person name="Robertson H.M."/>
            <person name="Feyereisen R."/>
            <person name="Mechler-Hickson A."/>
            <person name="Mathers N."/>
            <person name="Lee C.E."/>
            <person name="Colbourne J.K."/>
            <person name="Biales A."/>
            <person name="Johnston J.S."/>
            <person name="Wellborn G.A."/>
            <person name="Rosendale A.J."/>
            <person name="Cridge A.G."/>
            <person name="Munoz-Torres M.C."/>
            <person name="Bain P.A."/>
            <person name="Manny A.R."/>
            <person name="Major K.M."/>
            <person name="Lambert F.N."/>
            <person name="Vulpe C.D."/>
            <person name="Tuck P."/>
            <person name="Blalock B.J."/>
            <person name="Lin Y.-Y."/>
            <person name="Smith M.E."/>
            <person name="Ochoa-Acuna H."/>
            <person name="Chen M.-J.M."/>
            <person name="Childers C.P."/>
            <person name="Qu J."/>
            <person name="Dugan S."/>
            <person name="Lee S.L."/>
            <person name="Chao H."/>
            <person name="Dinh H."/>
            <person name="Han Y."/>
            <person name="Doddapaneni H."/>
            <person name="Worley K.C."/>
            <person name="Muzny D.M."/>
            <person name="Gibbs R.A."/>
            <person name="Richards S."/>
        </authorList>
    </citation>
    <scope>NUCLEOTIDE SEQUENCE</scope>
    <source>
        <strain evidence="8">HAZT.00-mixed</strain>
        <tissue evidence="8">Whole organism</tissue>
    </source>
</reference>
<dbReference type="Proteomes" id="UP000711488">
    <property type="component" value="Unassembled WGS sequence"/>
</dbReference>
<organism evidence="8">
    <name type="scientific">Hyalella azteca</name>
    <name type="common">Amphipod</name>
    <dbReference type="NCBI Taxonomy" id="294128"/>
    <lineage>
        <taxon>Eukaryota</taxon>
        <taxon>Metazoa</taxon>
        <taxon>Ecdysozoa</taxon>
        <taxon>Arthropoda</taxon>
        <taxon>Crustacea</taxon>
        <taxon>Multicrustacea</taxon>
        <taxon>Malacostraca</taxon>
        <taxon>Eumalacostraca</taxon>
        <taxon>Peracarida</taxon>
        <taxon>Amphipoda</taxon>
        <taxon>Senticaudata</taxon>
        <taxon>Talitrida</taxon>
        <taxon>Talitroidea</taxon>
        <taxon>Hyalellidae</taxon>
        <taxon>Hyalella</taxon>
    </lineage>
</organism>
<dbReference type="AlphaFoldDB" id="A0A6A0H8G3"/>
<dbReference type="PANTHER" id="PTHR12522">
    <property type="entry name" value="ZINC-FINGER PROTEIN NOLZ1-RELATED"/>
    <property type="match status" value="1"/>
</dbReference>
<dbReference type="InterPro" id="IPR051520">
    <property type="entry name" value="Elbow/Noc_ZnFinger"/>
</dbReference>
<feature type="compositionally biased region" description="Low complexity" evidence="6">
    <location>
        <begin position="169"/>
        <end position="185"/>
    </location>
</feature>
<proteinExistence type="inferred from homology"/>